<dbReference type="STRING" id="662367.SAMN05216167_101963"/>
<reference evidence="4 5" key="1">
    <citation type="submission" date="2016-10" db="EMBL/GenBank/DDBJ databases">
        <authorList>
            <person name="de Groot N.N."/>
        </authorList>
    </citation>
    <scope>NUCLEOTIDE SEQUENCE [LARGE SCALE GENOMIC DNA]</scope>
    <source>
        <strain evidence="4 5">DSM 26130</strain>
    </source>
</reference>
<name>A0A1I1IL09_9BACT</name>
<evidence type="ECO:0000259" key="3">
    <source>
        <dbReference type="PROSITE" id="PS50801"/>
    </source>
</evidence>
<comment type="similarity">
    <text evidence="1 2">Belongs to the anti-sigma-factor antagonist family.</text>
</comment>
<dbReference type="InterPro" id="IPR003658">
    <property type="entry name" value="Anti-sigma_ant"/>
</dbReference>
<dbReference type="PANTHER" id="PTHR33495">
    <property type="entry name" value="ANTI-SIGMA FACTOR ANTAGONIST TM_1081-RELATED-RELATED"/>
    <property type="match status" value="1"/>
</dbReference>
<dbReference type="AlphaFoldDB" id="A0A1I1IL09"/>
<sequence>MNVTSSTVDSIIVIEASGSIDSKTAPEFERTAMAAVQGQKEVIIDLTNVEFLSSAGLRVLLMIYRQVKAKSGKVVLVGTSEEIQDIMANTGFLSFFSTADTMQEGIDILKAA</sequence>
<dbReference type="SUPFAM" id="SSF52091">
    <property type="entry name" value="SpoIIaa-like"/>
    <property type="match status" value="1"/>
</dbReference>
<dbReference type="InterPro" id="IPR002645">
    <property type="entry name" value="STAS_dom"/>
</dbReference>
<protein>
    <recommendedName>
        <fullName evidence="2">Anti-sigma factor antagonist</fullName>
    </recommendedName>
</protein>
<gene>
    <name evidence="4" type="ORF">SAMN05216167_101963</name>
</gene>
<dbReference type="Gene3D" id="3.30.750.24">
    <property type="entry name" value="STAS domain"/>
    <property type="match status" value="1"/>
</dbReference>
<dbReference type="OrthoDB" id="9794628at2"/>
<dbReference type="PANTHER" id="PTHR33495:SF14">
    <property type="entry name" value="ANTI-SIGMA FACTOR ANTAGONIST"/>
    <property type="match status" value="1"/>
</dbReference>
<evidence type="ECO:0000313" key="5">
    <source>
        <dbReference type="Proteomes" id="UP000198598"/>
    </source>
</evidence>
<dbReference type="NCBIfam" id="TIGR00377">
    <property type="entry name" value="ant_ant_sig"/>
    <property type="match status" value="1"/>
</dbReference>
<dbReference type="Proteomes" id="UP000198598">
    <property type="component" value="Unassembled WGS sequence"/>
</dbReference>
<accession>A0A1I1IL09</accession>
<dbReference type="GO" id="GO:0043856">
    <property type="term" value="F:anti-sigma factor antagonist activity"/>
    <property type="evidence" value="ECO:0007669"/>
    <property type="project" value="InterPro"/>
</dbReference>
<keyword evidence="5" id="KW-1185">Reference proteome</keyword>
<dbReference type="CDD" id="cd07043">
    <property type="entry name" value="STAS_anti-anti-sigma_factors"/>
    <property type="match status" value="1"/>
</dbReference>
<proteinExistence type="inferred from homology"/>
<dbReference type="RefSeq" id="WP_093823378.1">
    <property type="nucleotide sequence ID" value="NZ_FOLQ01000001.1"/>
</dbReference>
<dbReference type="EMBL" id="FOLQ01000001">
    <property type="protein sequence ID" value="SFC36641.1"/>
    <property type="molecule type" value="Genomic_DNA"/>
</dbReference>
<organism evidence="4 5">
    <name type="scientific">Spirosoma endophyticum</name>
    <dbReference type="NCBI Taxonomy" id="662367"/>
    <lineage>
        <taxon>Bacteria</taxon>
        <taxon>Pseudomonadati</taxon>
        <taxon>Bacteroidota</taxon>
        <taxon>Cytophagia</taxon>
        <taxon>Cytophagales</taxon>
        <taxon>Cytophagaceae</taxon>
        <taxon>Spirosoma</taxon>
    </lineage>
</organism>
<evidence type="ECO:0000313" key="4">
    <source>
        <dbReference type="EMBL" id="SFC36641.1"/>
    </source>
</evidence>
<dbReference type="Pfam" id="PF01740">
    <property type="entry name" value="STAS"/>
    <property type="match status" value="1"/>
</dbReference>
<evidence type="ECO:0000256" key="2">
    <source>
        <dbReference type="RuleBase" id="RU003749"/>
    </source>
</evidence>
<dbReference type="InterPro" id="IPR036513">
    <property type="entry name" value="STAS_dom_sf"/>
</dbReference>
<evidence type="ECO:0000256" key="1">
    <source>
        <dbReference type="ARBA" id="ARBA00009013"/>
    </source>
</evidence>
<feature type="domain" description="STAS" evidence="3">
    <location>
        <begin position="1"/>
        <end position="109"/>
    </location>
</feature>
<dbReference type="PROSITE" id="PS50801">
    <property type="entry name" value="STAS"/>
    <property type="match status" value="1"/>
</dbReference>